<evidence type="ECO:0000313" key="2">
    <source>
        <dbReference type="EMBL" id="CAL1537759.1"/>
    </source>
</evidence>
<feature type="non-terminal residue" evidence="2">
    <location>
        <position position="104"/>
    </location>
</feature>
<evidence type="ECO:0000313" key="3">
    <source>
        <dbReference type="Proteomes" id="UP001497497"/>
    </source>
</evidence>
<accession>A0AAV2HZN5</accession>
<comment type="caution">
    <text evidence="2">The sequence shown here is derived from an EMBL/GenBank/DDBJ whole genome shotgun (WGS) entry which is preliminary data.</text>
</comment>
<name>A0AAV2HZN5_LYMST</name>
<sequence length="104" mass="11868">MNERMPDQGKLRHCKMSSLHSKGKQNCGGYSKHSQHEPANNGIEDIKSDQSKMRHPKQQGVLYTAVEEMCSQCEHDIEYQHVLMKCQGMAVPKTEDRHCLANSQ</sequence>
<gene>
    <name evidence="2" type="ORF">GSLYS_00011661001</name>
</gene>
<dbReference type="Proteomes" id="UP001497497">
    <property type="component" value="Unassembled WGS sequence"/>
</dbReference>
<evidence type="ECO:0000256" key="1">
    <source>
        <dbReference type="SAM" id="MobiDB-lite"/>
    </source>
</evidence>
<organism evidence="2 3">
    <name type="scientific">Lymnaea stagnalis</name>
    <name type="common">Great pond snail</name>
    <name type="synonym">Helix stagnalis</name>
    <dbReference type="NCBI Taxonomy" id="6523"/>
    <lineage>
        <taxon>Eukaryota</taxon>
        <taxon>Metazoa</taxon>
        <taxon>Spiralia</taxon>
        <taxon>Lophotrochozoa</taxon>
        <taxon>Mollusca</taxon>
        <taxon>Gastropoda</taxon>
        <taxon>Heterobranchia</taxon>
        <taxon>Euthyneura</taxon>
        <taxon>Panpulmonata</taxon>
        <taxon>Hygrophila</taxon>
        <taxon>Lymnaeoidea</taxon>
        <taxon>Lymnaeidae</taxon>
        <taxon>Lymnaea</taxon>
    </lineage>
</organism>
<feature type="region of interest" description="Disordered" evidence="1">
    <location>
        <begin position="1"/>
        <end position="57"/>
    </location>
</feature>
<keyword evidence="3" id="KW-1185">Reference proteome</keyword>
<feature type="compositionally biased region" description="Basic and acidic residues" evidence="1">
    <location>
        <begin position="1"/>
        <end position="10"/>
    </location>
</feature>
<dbReference type="EMBL" id="CAXITT010000274">
    <property type="protein sequence ID" value="CAL1537759.1"/>
    <property type="molecule type" value="Genomic_DNA"/>
</dbReference>
<dbReference type="AlphaFoldDB" id="A0AAV2HZN5"/>
<protein>
    <submittedName>
        <fullName evidence="2">Uncharacterized protein</fullName>
    </submittedName>
</protein>
<reference evidence="2 3" key="1">
    <citation type="submission" date="2024-04" db="EMBL/GenBank/DDBJ databases">
        <authorList>
            <consortium name="Genoscope - CEA"/>
            <person name="William W."/>
        </authorList>
    </citation>
    <scope>NUCLEOTIDE SEQUENCE [LARGE SCALE GENOMIC DNA]</scope>
</reference>
<proteinExistence type="predicted"/>